<evidence type="ECO:0000313" key="7">
    <source>
        <dbReference type="EMBL" id="GAA3605583.1"/>
    </source>
</evidence>
<dbReference type="Proteomes" id="UP001501490">
    <property type="component" value="Unassembled WGS sequence"/>
</dbReference>
<dbReference type="Pfam" id="PF02754">
    <property type="entry name" value="CCG"/>
    <property type="match status" value="1"/>
</dbReference>
<evidence type="ECO:0000256" key="3">
    <source>
        <dbReference type="ARBA" id="ARBA00022827"/>
    </source>
</evidence>
<dbReference type="InterPro" id="IPR016169">
    <property type="entry name" value="FAD-bd_PCMH_sub2"/>
</dbReference>
<sequence length="1006" mass="109354">MTSTDAQVVQLSPSWSQALRAAVDGEVRFDDGSRAVYAVDSSNYRQPPLAVVAPSSVDDAVAAVAVCARYGVPVVSRGGGTSLAGQTTNAAVVIDWTKYCHRLVSVDVEARTCVVEPGIALDDLNRQLADHDLMYGPKPATHRTCTIGGMIGNNSCGSTAQAYGKTVDNLVRLEILTYDGLRMWVGPTSDQEYAEIVAAGGRRAEIYATLRELRDRHLALIRTRYPTIPRRVSGYNLDSLLPENHFDLACALVGSEGTLVTVLQAELTLVEVPKAKSMVVLGYHDIAAAGDAVPAILPHEPWQLEGLDQVLVQLEKQAGLAHGATKELPRGGGWLMIQFAGADTDEADAKAQGLIEALEGTEHEPQVKFYDDPAKEDELVEVREAGLGATAHPIGQHDNWPGWEDSAVPPERLGDYLRDLRELLTEFGYAEDETSLYGHFGQGCIHCRIPFELRTADGIAHFRAYIERAADLVVSYGGSLSGEHGDGRARGELLPKMFGADVVALFGTVKTLFDPDDRMNPGKVVAPQPLDGQLRLGPAYSHAEPSTYFSYPEDKGRFSTAVLRCVGIGTCRNSVSDEQVMCPSYMVTREEEHSTRGRARLLFEMLRGDVITDGWRSTEVRDALDLCLACKGCKTDCPVNVDMATYKAEFLAHHYRGRLRPRAHYSMGWLPALTRPASLLAPLVNLITGIGPVATGLKRLGGIAPERDLPVFAGQTFASWWRSHRPPPVQATRGPVLLWPDTFTNHFHPGIAQAAVRVLTHAGFEVRVPTRPVCCGLTWVSTGQLGIARRVLGRTLRVLRDEIRAGTPVVGLEPSCTAMFRADGPELLGGDEDMRRLSKQTVTLAELLRQRAPDWQPPQLNVNALVQTHCHQHAIMGNGPDAELLAAAGVHGTDLKAGCCGLAGNFGFEQGHYEVSRAAGERVLLPRLRAADQRSVILADGFSCRTQIEQGDTTRRAVHLAELLAAGLDRTEIGRYPEHAISRRPRRPFGTRRGTSTTTTKGTPPS</sequence>
<dbReference type="Gene3D" id="3.30.465.10">
    <property type="match status" value="1"/>
</dbReference>
<proteinExistence type="predicted"/>
<accession>A0ABP6ZF01</accession>
<name>A0ABP6ZF01_9ACTN</name>
<keyword evidence="3" id="KW-0274">FAD</keyword>
<feature type="domain" description="FAD-binding PCMH-type" evidence="6">
    <location>
        <begin position="44"/>
        <end position="272"/>
    </location>
</feature>
<dbReference type="Gene3D" id="1.10.45.10">
    <property type="entry name" value="Vanillyl-alcohol Oxidase, Chain A, domain 4"/>
    <property type="match status" value="1"/>
</dbReference>
<dbReference type="EMBL" id="BAABAB010000004">
    <property type="protein sequence ID" value="GAA3605583.1"/>
    <property type="molecule type" value="Genomic_DNA"/>
</dbReference>
<evidence type="ECO:0000256" key="4">
    <source>
        <dbReference type="ARBA" id="ARBA00023002"/>
    </source>
</evidence>
<dbReference type="SUPFAM" id="SSF46548">
    <property type="entry name" value="alpha-helical ferredoxin"/>
    <property type="match status" value="1"/>
</dbReference>
<feature type="region of interest" description="Disordered" evidence="5">
    <location>
        <begin position="976"/>
        <end position="1006"/>
    </location>
</feature>
<dbReference type="InterPro" id="IPR016171">
    <property type="entry name" value="Vanillyl_alc_oxidase_C-sub2"/>
</dbReference>
<dbReference type="SUPFAM" id="SSF56176">
    <property type="entry name" value="FAD-binding/transporter-associated domain-like"/>
    <property type="match status" value="1"/>
</dbReference>
<dbReference type="Pfam" id="PF01565">
    <property type="entry name" value="FAD_binding_4"/>
    <property type="match status" value="1"/>
</dbReference>
<organism evidence="7 8">
    <name type="scientific">Microlunatus ginsengisoli</name>
    <dbReference type="NCBI Taxonomy" id="363863"/>
    <lineage>
        <taxon>Bacteria</taxon>
        <taxon>Bacillati</taxon>
        <taxon>Actinomycetota</taxon>
        <taxon>Actinomycetes</taxon>
        <taxon>Propionibacteriales</taxon>
        <taxon>Propionibacteriaceae</taxon>
        <taxon>Microlunatus</taxon>
    </lineage>
</organism>
<dbReference type="InterPro" id="IPR004113">
    <property type="entry name" value="FAD-bd_oxidored_4_C"/>
</dbReference>
<evidence type="ECO:0000256" key="2">
    <source>
        <dbReference type="ARBA" id="ARBA00022630"/>
    </source>
</evidence>
<dbReference type="Pfam" id="PF13183">
    <property type="entry name" value="Fer4_8"/>
    <property type="match status" value="1"/>
</dbReference>
<evidence type="ECO:0000256" key="5">
    <source>
        <dbReference type="SAM" id="MobiDB-lite"/>
    </source>
</evidence>
<dbReference type="InterPro" id="IPR016164">
    <property type="entry name" value="FAD-linked_Oxase-like_C"/>
</dbReference>
<dbReference type="InterPro" id="IPR036318">
    <property type="entry name" value="FAD-bd_PCMH-like_sf"/>
</dbReference>
<evidence type="ECO:0000256" key="1">
    <source>
        <dbReference type="ARBA" id="ARBA00001974"/>
    </source>
</evidence>
<keyword evidence="8" id="KW-1185">Reference proteome</keyword>
<protein>
    <submittedName>
        <fullName evidence="7">FAD-binding and (Fe-S)-binding domain-containing protein</fullName>
    </submittedName>
</protein>
<keyword evidence="2" id="KW-0285">Flavoprotein</keyword>
<keyword evidence="4" id="KW-0560">Oxidoreductase</keyword>
<dbReference type="InterPro" id="IPR016166">
    <property type="entry name" value="FAD-bd_PCMH"/>
</dbReference>
<dbReference type="PANTHER" id="PTHR11748">
    <property type="entry name" value="D-LACTATE DEHYDROGENASE"/>
    <property type="match status" value="1"/>
</dbReference>
<dbReference type="InterPro" id="IPR017896">
    <property type="entry name" value="4Fe4S_Fe-S-bd"/>
</dbReference>
<comment type="caution">
    <text evidence="7">The sequence shown here is derived from an EMBL/GenBank/DDBJ whole genome shotgun (WGS) entry which is preliminary data.</text>
</comment>
<feature type="compositionally biased region" description="Low complexity" evidence="5">
    <location>
        <begin position="991"/>
        <end position="1006"/>
    </location>
</feature>
<dbReference type="Gene3D" id="3.30.43.10">
    <property type="entry name" value="Uridine Diphospho-n-acetylenolpyruvylglucosamine Reductase, domain 2"/>
    <property type="match status" value="1"/>
</dbReference>
<dbReference type="InterPro" id="IPR016167">
    <property type="entry name" value="FAD-bd_PCMH_sub1"/>
</dbReference>
<dbReference type="RefSeq" id="WP_344801438.1">
    <property type="nucleotide sequence ID" value="NZ_BAABAB010000004.1"/>
</dbReference>
<dbReference type="PANTHER" id="PTHR11748:SF119">
    <property type="entry name" value="D-2-HYDROXYGLUTARATE DEHYDROGENASE"/>
    <property type="match status" value="1"/>
</dbReference>
<evidence type="ECO:0000313" key="8">
    <source>
        <dbReference type="Proteomes" id="UP001501490"/>
    </source>
</evidence>
<dbReference type="InterPro" id="IPR006094">
    <property type="entry name" value="Oxid_FAD_bind_N"/>
</dbReference>
<reference evidence="8" key="1">
    <citation type="journal article" date="2019" name="Int. J. Syst. Evol. Microbiol.">
        <title>The Global Catalogue of Microorganisms (GCM) 10K type strain sequencing project: providing services to taxonomists for standard genome sequencing and annotation.</title>
        <authorList>
            <consortium name="The Broad Institute Genomics Platform"/>
            <consortium name="The Broad Institute Genome Sequencing Center for Infectious Disease"/>
            <person name="Wu L."/>
            <person name="Ma J."/>
        </authorList>
    </citation>
    <scope>NUCLEOTIDE SEQUENCE [LARGE SCALE GENOMIC DNA]</scope>
    <source>
        <strain evidence="8">JCM 16929</strain>
    </source>
</reference>
<dbReference type="Gene3D" id="3.30.70.2740">
    <property type="match status" value="1"/>
</dbReference>
<gene>
    <name evidence="7" type="ORF">GCM10022236_04360</name>
</gene>
<dbReference type="SUPFAM" id="SSF55103">
    <property type="entry name" value="FAD-linked oxidases, C-terminal domain"/>
    <property type="match status" value="1"/>
</dbReference>
<evidence type="ECO:0000259" key="6">
    <source>
        <dbReference type="PROSITE" id="PS51387"/>
    </source>
</evidence>
<comment type="cofactor">
    <cofactor evidence="1">
        <name>FAD</name>
        <dbReference type="ChEBI" id="CHEBI:57692"/>
    </cofactor>
</comment>
<dbReference type="InterPro" id="IPR004017">
    <property type="entry name" value="Cys_rich_dom"/>
</dbReference>
<dbReference type="PROSITE" id="PS51387">
    <property type="entry name" value="FAD_PCMH"/>
    <property type="match status" value="1"/>
</dbReference>
<dbReference type="Pfam" id="PF02913">
    <property type="entry name" value="FAD-oxidase_C"/>
    <property type="match status" value="1"/>
</dbReference>